<dbReference type="AlphaFoldDB" id="A0A426RP29"/>
<dbReference type="PANTHER" id="PTHR41913:SF1">
    <property type="entry name" value="DUF1684 DOMAIN-CONTAINING PROTEIN"/>
    <property type="match status" value="1"/>
</dbReference>
<name>A0A426RP29_9FLAO</name>
<proteinExistence type="predicted"/>
<reference evidence="2" key="2">
    <citation type="submission" date="2018-12" db="EMBL/GenBank/DDBJ databases">
        <title>Maribacter lutimaris sp. nov., isolated from marine sediment.</title>
        <authorList>
            <person name="Kim K.K."/>
        </authorList>
    </citation>
    <scope>NUCLEOTIDE SEQUENCE [LARGE SCALE GENOMIC DNA]</scope>
    <source>
        <strain evidence="2">PoM-212</strain>
    </source>
</reference>
<dbReference type="Proteomes" id="UP000286990">
    <property type="component" value="Unassembled WGS sequence"/>
</dbReference>
<evidence type="ECO:0000313" key="1">
    <source>
        <dbReference type="EMBL" id="RRQ50732.1"/>
    </source>
</evidence>
<comment type="caution">
    <text evidence="1">The sequence shown here is derived from an EMBL/GenBank/DDBJ whole genome shotgun (WGS) entry which is preliminary data.</text>
</comment>
<evidence type="ECO:0000313" key="2">
    <source>
        <dbReference type="Proteomes" id="UP000286990"/>
    </source>
</evidence>
<dbReference type="InterPro" id="IPR012467">
    <property type="entry name" value="DUF1684"/>
</dbReference>
<dbReference type="RefSeq" id="WP_125220972.1">
    <property type="nucleotide sequence ID" value="NZ_QUSX01000001.1"/>
</dbReference>
<keyword evidence="2" id="KW-1185">Reference proteome</keyword>
<dbReference type="OrthoDB" id="5493262at2"/>
<sequence length="217" mass="25091">MYRLMVLILLSIGMFSTCKEAKKYHDEKPNLVAEAPTDKIADILAHQQKLNEEFKDPDVSPLPDRFRKDFKGLDFFAPDTNYVIDADFIRTPDAVPFMMPTTTDRKSEEVVYAKVKFELHGKLFELEVYQNAELIQENGYEDYLFLPFTDLTNGEETYGGGRYLDVRIPNGNRITIDFNKAYNPYCVYNKKYSCPLVPAVNHMDTRILAGVKNFDKK</sequence>
<organism evidence="1 2">
    <name type="scientific">Maribacter algicola</name>
    <dbReference type="NCBI Taxonomy" id="2498892"/>
    <lineage>
        <taxon>Bacteria</taxon>
        <taxon>Pseudomonadati</taxon>
        <taxon>Bacteroidota</taxon>
        <taxon>Flavobacteriia</taxon>
        <taxon>Flavobacteriales</taxon>
        <taxon>Flavobacteriaceae</taxon>
        <taxon>Maribacter</taxon>
    </lineage>
</organism>
<dbReference type="PANTHER" id="PTHR41913">
    <property type="entry name" value="DUF1684 DOMAIN-CONTAINING PROTEIN"/>
    <property type="match status" value="1"/>
</dbReference>
<reference evidence="2" key="1">
    <citation type="submission" date="2018-08" db="EMBL/GenBank/DDBJ databases">
        <authorList>
            <person name="Khan S.A."/>
            <person name="J S.E."/>
        </authorList>
    </citation>
    <scope>NUCLEOTIDE SEQUENCE [LARGE SCALE GENOMIC DNA]</scope>
    <source>
        <strain evidence="2">PoM-212</strain>
    </source>
</reference>
<accession>A0A426RP29</accession>
<dbReference type="EMBL" id="QUSX01000001">
    <property type="protein sequence ID" value="RRQ50732.1"/>
    <property type="molecule type" value="Genomic_DNA"/>
</dbReference>
<dbReference type="Pfam" id="PF07920">
    <property type="entry name" value="DUF1684"/>
    <property type="match status" value="1"/>
</dbReference>
<protein>
    <submittedName>
        <fullName evidence="1">DUF1684 domain-containing protein</fullName>
    </submittedName>
</protein>
<gene>
    <name evidence="1" type="ORF">DZC72_00410</name>
</gene>